<dbReference type="SUPFAM" id="SSF109770">
    <property type="entry name" value="Nickel-containing superoxide dismutase, NiSOD"/>
    <property type="match status" value="1"/>
</dbReference>
<evidence type="ECO:0000313" key="1">
    <source>
        <dbReference type="EMBL" id="RZO76977.1"/>
    </source>
</evidence>
<dbReference type="Proteomes" id="UP000316199">
    <property type="component" value="Unassembled WGS sequence"/>
</dbReference>
<protein>
    <submittedName>
        <fullName evidence="1">Superoxide dismutase, Ni</fullName>
        <ecNumber evidence="1">1.15.1.1</ecNumber>
    </submittedName>
</protein>
<comment type="caution">
    <text evidence="1">The sequence shown here is derived from an EMBL/GenBank/DDBJ whole genome shotgun (WGS) entry which is preliminary data.</text>
</comment>
<dbReference type="AlphaFoldDB" id="A0A520S3C1"/>
<organism evidence="1 2">
    <name type="scientific">OM182 bacterium</name>
    <dbReference type="NCBI Taxonomy" id="2510334"/>
    <lineage>
        <taxon>Bacteria</taxon>
        <taxon>Pseudomonadati</taxon>
        <taxon>Pseudomonadota</taxon>
        <taxon>Gammaproteobacteria</taxon>
        <taxon>OMG group</taxon>
        <taxon>OM182 clade</taxon>
    </lineage>
</organism>
<evidence type="ECO:0000313" key="2">
    <source>
        <dbReference type="Proteomes" id="UP000316199"/>
    </source>
</evidence>
<dbReference type="NCBIfam" id="TIGR02753">
    <property type="entry name" value="sodN"/>
    <property type="match status" value="1"/>
</dbReference>
<dbReference type="InterPro" id="IPR014123">
    <property type="entry name" value="Superoxide_dismutase_Ni-type"/>
</dbReference>
<dbReference type="GO" id="GO:0004784">
    <property type="term" value="F:superoxide dismutase activity"/>
    <property type="evidence" value="ECO:0007669"/>
    <property type="project" value="UniProtKB-EC"/>
</dbReference>
<reference evidence="1 2" key="1">
    <citation type="submission" date="2019-02" db="EMBL/GenBank/DDBJ databases">
        <title>Prokaryotic population dynamics and viral predation in marine succession experiment using metagenomics: the confinement effect.</title>
        <authorList>
            <person name="Haro-Moreno J.M."/>
            <person name="Rodriguez-Valera F."/>
            <person name="Lopez-Perez M."/>
        </authorList>
    </citation>
    <scope>NUCLEOTIDE SEQUENCE [LARGE SCALE GENOMIC DNA]</scope>
    <source>
        <strain evidence="1">MED-G157</strain>
    </source>
</reference>
<name>A0A520S3C1_9GAMM</name>
<dbReference type="Gene3D" id="1.20.120.400">
    <property type="entry name" value="Nickel-containing superoxide dismutase"/>
    <property type="match status" value="1"/>
</dbReference>
<dbReference type="InterPro" id="IPR036502">
    <property type="entry name" value="NiSOD_sf"/>
</dbReference>
<dbReference type="EC" id="1.15.1.1" evidence="1"/>
<dbReference type="EMBL" id="SHAG01000006">
    <property type="protein sequence ID" value="RZO76977.1"/>
    <property type="molecule type" value="Genomic_DNA"/>
</dbReference>
<proteinExistence type="predicted"/>
<keyword evidence="1" id="KW-0560">Oxidoreductase</keyword>
<dbReference type="Pfam" id="PF09055">
    <property type="entry name" value="Sod_Ni"/>
    <property type="match status" value="1"/>
</dbReference>
<gene>
    <name evidence="1" type="primary">sodN</name>
    <name evidence="1" type="ORF">EVA68_02855</name>
</gene>
<sequence length="156" mass="17588">MFPIKNVQAHCDIPCKIYDPVLAQIAPLSVIRLMDLIAETKGTEYSLESEATIARLVFEKEEQARIVKHEINIIWGDYFKAPQIEMCPTIHETVHQIMQTGSKCKQEVDSENGIKLLGLVNNFASMFWETKEVSTRLVVAPYPPALGFIQPNLSDA</sequence>
<accession>A0A520S3C1</accession>
<dbReference type="GO" id="GO:0016151">
    <property type="term" value="F:nickel cation binding"/>
    <property type="evidence" value="ECO:0007669"/>
    <property type="project" value="InterPro"/>
</dbReference>